<dbReference type="GO" id="GO:0016740">
    <property type="term" value="F:transferase activity"/>
    <property type="evidence" value="ECO:0007669"/>
    <property type="project" value="UniProtKB-KW"/>
</dbReference>
<evidence type="ECO:0000313" key="5">
    <source>
        <dbReference type="EMBL" id="CEL98308.1"/>
    </source>
</evidence>
<keyword evidence="3" id="KW-1133">Transmembrane helix</keyword>
<dbReference type="SMART" id="SM00672">
    <property type="entry name" value="CAP10"/>
    <property type="match status" value="1"/>
</dbReference>
<dbReference type="Pfam" id="PF05686">
    <property type="entry name" value="Glyco_transf_90"/>
    <property type="match status" value="1"/>
</dbReference>
<dbReference type="PhylomeDB" id="A0A0G4ELK9"/>
<evidence type="ECO:0000256" key="2">
    <source>
        <dbReference type="ARBA" id="ARBA00022679"/>
    </source>
</evidence>
<keyword evidence="3" id="KW-0812">Transmembrane</keyword>
<name>A0A0G4ELK9_VITBC</name>
<comment type="similarity">
    <text evidence="1">Belongs to the glycosyltransferase 90 family.</text>
</comment>
<evidence type="ECO:0000256" key="3">
    <source>
        <dbReference type="SAM" id="Phobius"/>
    </source>
</evidence>
<evidence type="ECO:0000256" key="1">
    <source>
        <dbReference type="ARBA" id="ARBA00010118"/>
    </source>
</evidence>
<dbReference type="OrthoDB" id="541052at2759"/>
<organism evidence="5 6">
    <name type="scientific">Vitrella brassicaformis (strain CCMP3155)</name>
    <dbReference type="NCBI Taxonomy" id="1169540"/>
    <lineage>
        <taxon>Eukaryota</taxon>
        <taxon>Sar</taxon>
        <taxon>Alveolata</taxon>
        <taxon>Colpodellida</taxon>
        <taxon>Vitrellaceae</taxon>
        <taxon>Vitrella</taxon>
    </lineage>
</organism>
<dbReference type="InterPro" id="IPR006598">
    <property type="entry name" value="CAP10"/>
</dbReference>
<feature type="domain" description="Glycosyl transferase CAP10" evidence="4">
    <location>
        <begin position="195"/>
        <end position="466"/>
    </location>
</feature>
<dbReference type="VEuPathDB" id="CryptoDB:Vbra_7912"/>
<dbReference type="Proteomes" id="UP000041254">
    <property type="component" value="Unassembled WGS sequence"/>
</dbReference>
<dbReference type="InterPro" id="IPR051091">
    <property type="entry name" value="O-Glucosyltr/Glycosyltrsf_90"/>
</dbReference>
<protein>
    <recommendedName>
        <fullName evidence="4">Glycosyl transferase CAP10 domain-containing protein</fullName>
    </recommendedName>
</protein>
<evidence type="ECO:0000313" key="6">
    <source>
        <dbReference type="Proteomes" id="UP000041254"/>
    </source>
</evidence>
<accession>A0A0G4ELK9</accession>
<dbReference type="PANTHER" id="PTHR12203:SF35">
    <property type="entry name" value="PROTEIN O-GLUCOSYLTRANSFERASE 1"/>
    <property type="match status" value="1"/>
</dbReference>
<dbReference type="AlphaFoldDB" id="A0A0G4ELK9"/>
<keyword evidence="2" id="KW-0808">Transferase</keyword>
<reference evidence="5 6" key="1">
    <citation type="submission" date="2014-11" db="EMBL/GenBank/DDBJ databases">
        <authorList>
            <person name="Zhu J."/>
            <person name="Qi W."/>
            <person name="Song R."/>
        </authorList>
    </citation>
    <scope>NUCLEOTIDE SEQUENCE [LARGE SCALE GENOMIC DNA]</scope>
</reference>
<keyword evidence="6" id="KW-1185">Reference proteome</keyword>
<keyword evidence="3" id="KW-0472">Membrane</keyword>
<dbReference type="InParanoid" id="A0A0G4ELK9"/>
<evidence type="ECO:0000259" key="4">
    <source>
        <dbReference type="SMART" id="SM00672"/>
    </source>
</evidence>
<dbReference type="PANTHER" id="PTHR12203">
    <property type="entry name" value="KDEL LYS-ASP-GLU-LEU CONTAINING - RELATED"/>
    <property type="match status" value="1"/>
</dbReference>
<feature type="transmembrane region" description="Helical" evidence="3">
    <location>
        <begin position="15"/>
        <end position="39"/>
    </location>
</feature>
<sequence>MMIGVTGSHSASLSFYLQTLCICVFLGGTTVVLFSYRVLRHQSTEQRWTESDGWSSVTQNAPQPYRGGFHDAPVDLASFEAFEGRLHDGDLLADHCSRYWEEVLDDSTSLTQLEAAARSRGGGLPMLTGLADNALQLSFHRNTLMRLSVRDGQLYCRPMPHGSSDKIKEDGALDFLTRLASALEYARGSGANLTVEFAVQLDDCQKIWRGMAPYTERCQANSSFYTLSPGPHHPALLVSTSSSALNWDVAAVPYLQHNNHEEAKVRDFLSAKSFESVWMERGGGAFFVGRFTEHLRLRMACDVFALPEEPHQASTFYVSDADKINCTKHARLLESEYGCPSDLICRKNPVPFDKWQELLFQHRYLVDLPGVGPWSTRLRLLLLSGGVVLQHQRAYESHQFYSPLLKRHGVLVPFATAEELMAKITWLREHEDIAMRLGRAAHTFAWRCLDHDGIRQWLVAVMKRLDAIAARQSQQRGGLGSQQPRAVVQARRLGEEMVVLDAREPPEVFRPTVRRCVGMPEDGWTGREMDYLPLT</sequence>
<proteinExistence type="inferred from homology"/>
<dbReference type="EMBL" id="CDMY01000267">
    <property type="protein sequence ID" value="CEL98308.1"/>
    <property type="molecule type" value="Genomic_DNA"/>
</dbReference>
<gene>
    <name evidence="5" type="ORF">Vbra_7912</name>
</gene>